<evidence type="ECO:0000313" key="1">
    <source>
        <dbReference type="EMBL" id="QHS78671.1"/>
    </source>
</evidence>
<proteinExistence type="predicted"/>
<protein>
    <submittedName>
        <fullName evidence="1">Uncharacterized protein</fullName>
    </submittedName>
</protein>
<dbReference type="AlphaFoldDB" id="A0A6C0AH55"/>
<dbReference type="EMBL" id="MN740601">
    <property type="protein sequence ID" value="QHS78671.1"/>
    <property type="molecule type" value="Genomic_DNA"/>
</dbReference>
<organism evidence="1">
    <name type="scientific">viral metagenome</name>
    <dbReference type="NCBI Taxonomy" id="1070528"/>
    <lineage>
        <taxon>unclassified sequences</taxon>
        <taxon>metagenomes</taxon>
        <taxon>organismal metagenomes</taxon>
    </lineage>
</organism>
<sequence length="38" mass="4593">MVKKGQNGKKRYNQIMGNKGQMVKNDIIRLWETKGKWW</sequence>
<reference evidence="1" key="1">
    <citation type="journal article" date="2020" name="Nature">
        <title>Giant virus diversity and host interactions through global metagenomics.</title>
        <authorList>
            <person name="Schulz F."/>
            <person name="Roux S."/>
            <person name="Paez-Espino D."/>
            <person name="Jungbluth S."/>
            <person name="Walsh D.A."/>
            <person name="Denef V.J."/>
            <person name="McMahon K.D."/>
            <person name="Konstantinidis K.T."/>
            <person name="Eloe-Fadrosh E.A."/>
            <person name="Kyrpides N.C."/>
            <person name="Woyke T."/>
        </authorList>
    </citation>
    <scope>NUCLEOTIDE SEQUENCE</scope>
    <source>
        <strain evidence="1">GVMAG-S-1024976-23</strain>
    </source>
</reference>
<accession>A0A6C0AH55</accession>
<name>A0A6C0AH55_9ZZZZ</name>